<keyword evidence="1" id="KW-0175">Coiled coil</keyword>
<evidence type="ECO:0000256" key="1">
    <source>
        <dbReference type="SAM" id="Coils"/>
    </source>
</evidence>
<dbReference type="RefSeq" id="WP_276325818.1">
    <property type="nucleotide sequence ID" value="NZ_FNGL01000012.1"/>
</dbReference>
<dbReference type="AlphaFoldDB" id="A0A1G9I7F2"/>
<keyword evidence="3" id="KW-0378">Hydrolase</keyword>
<keyword evidence="3" id="KW-0067">ATP-binding</keyword>
<gene>
    <name evidence="3" type="ORF">NCTC13028_00252</name>
    <name evidence="2" type="ORF">SAMN05216497_11235</name>
</gene>
<evidence type="ECO:0000313" key="5">
    <source>
        <dbReference type="Proteomes" id="UP000250223"/>
    </source>
</evidence>
<accession>A0A1G9I7F2</accession>
<dbReference type="Proteomes" id="UP000250223">
    <property type="component" value="Unassembled WGS sequence"/>
</dbReference>
<reference evidence="3 5" key="2">
    <citation type="submission" date="2018-06" db="EMBL/GenBank/DDBJ databases">
        <authorList>
            <consortium name="Pathogen Informatics"/>
            <person name="Doyle S."/>
        </authorList>
    </citation>
    <scope>NUCLEOTIDE SEQUENCE [LARGE SCALE GENOMIC DNA]</scope>
    <source>
        <strain evidence="3 5">NCTC13028</strain>
    </source>
</reference>
<proteinExistence type="predicted"/>
<keyword evidence="3" id="KW-0547">Nucleotide-binding</keyword>
<dbReference type="GO" id="GO:0004386">
    <property type="term" value="F:helicase activity"/>
    <property type="evidence" value="ECO:0007669"/>
    <property type="project" value="UniProtKB-KW"/>
</dbReference>
<sequence>MKKRTMERNFRKIKHQIDQMENIVKHTKNNALWDHEAAVRKKL</sequence>
<keyword evidence="3" id="KW-0347">Helicase</keyword>
<dbReference type="EMBL" id="UAWC01000001">
    <property type="protein sequence ID" value="SQB33260.1"/>
    <property type="molecule type" value="Genomic_DNA"/>
</dbReference>
<dbReference type="STRING" id="1494.SAMN05216497_11235"/>
<protein>
    <submittedName>
        <fullName evidence="2">ATP-dependent RNA helicase SUPV3L1/SUV3</fullName>
    </submittedName>
    <submittedName>
        <fullName evidence="3">Mitochondrial ATP-dependent RNA helicase suv3</fullName>
    </submittedName>
</protein>
<dbReference type="Proteomes" id="UP000198811">
    <property type="component" value="Unassembled WGS sequence"/>
</dbReference>
<organism evidence="3 5">
    <name type="scientific">Clostridium cochlearium</name>
    <dbReference type="NCBI Taxonomy" id="1494"/>
    <lineage>
        <taxon>Bacteria</taxon>
        <taxon>Bacillati</taxon>
        <taxon>Bacillota</taxon>
        <taxon>Clostridia</taxon>
        <taxon>Eubacteriales</taxon>
        <taxon>Clostridiaceae</taxon>
        <taxon>Clostridium</taxon>
    </lineage>
</organism>
<evidence type="ECO:0000313" key="2">
    <source>
        <dbReference type="EMBL" id="SDL20996.1"/>
    </source>
</evidence>
<reference evidence="2 4" key="1">
    <citation type="submission" date="2016-10" db="EMBL/GenBank/DDBJ databases">
        <authorList>
            <person name="Varghese N."/>
            <person name="Submissions S."/>
        </authorList>
    </citation>
    <scope>NUCLEOTIDE SEQUENCE [LARGE SCALE GENOMIC DNA]</scope>
    <source>
        <strain evidence="2 4">NLAE-zl-C224</strain>
    </source>
</reference>
<evidence type="ECO:0000313" key="3">
    <source>
        <dbReference type="EMBL" id="SQB33260.1"/>
    </source>
</evidence>
<feature type="coiled-coil region" evidence="1">
    <location>
        <begin position="3"/>
        <end position="30"/>
    </location>
</feature>
<dbReference type="EMBL" id="FNGL01000012">
    <property type="protein sequence ID" value="SDL20996.1"/>
    <property type="molecule type" value="Genomic_DNA"/>
</dbReference>
<evidence type="ECO:0000313" key="4">
    <source>
        <dbReference type="Proteomes" id="UP000198811"/>
    </source>
</evidence>
<name>A0A1G9I7F2_CLOCO</name>
<keyword evidence="4" id="KW-1185">Reference proteome</keyword>